<keyword evidence="5 8" id="KW-0539">Nucleus</keyword>
<dbReference type="Proteomes" id="UP000614350">
    <property type="component" value="Unassembled WGS sequence"/>
</dbReference>
<dbReference type="PANTHER" id="PTHR16288">
    <property type="entry name" value="WD40 REPEAT PROTEIN 4"/>
    <property type="match status" value="1"/>
</dbReference>
<evidence type="ECO:0000313" key="11">
    <source>
        <dbReference type="Proteomes" id="UP000614350"/>
    </source>
</evidence>
<dbReference type="SMART" id="SM00320">
    <property type="entry name" value="WD40"/>
    <property type="match status" value="3"/>
</dbReference>
<reference evidence="10" key="1">
    <citation type="journal article" date="2020" name="G3 (Bethesda)">
        <title>High-Quality Assemblies for Three Invasive Social Wasps from the &lt;i&gt;Vespula&lt;/i&gt; Genus.</title>
        <authorList>
            <person name="Harrop T.W.R."/>
            <person name="Guhlin J."/>
            <person name="McLaughlin G.M."/>
            <person name="Permina E."/>
            <person name="Stockwell P."/>
            <person name="Gilligan J."/>
            <person name="Le Lec M.F."/>
            <person name="Gruber M.A.M."/>
            <person name="Quinn O."/>
            <person name="Lovegrove M."/>
            <person name="Duncan E.J."/>
            <person name="Remnant E.J."/>
            <person name="Van Eeckhoven J."/>
            <person name="Graham B."/>
            <person name="Knapp R.A."/>
            <person name="Langford K.W."/>
            <person name="Kronenberg Z."/>
            <person name="Press M.O."/>
            <person name="Eacker S.M."/>
            <person name="Wilson-Rankin E.E."/>
            <person name="Purcell J."/>
            <person name="Lester P.J."/>
            <person name="Dearden P.K."/>
        </authorList>
    </citation>
    <scope>NUCLEOTIDE SEQUENCE</scope>
    <source>
        <strain evidence="10">Marl-1</strain>
    </source>
</reference>
<dbReference type="InterPro" id="IPR015943">
    <property type="entry name" value="WD40/YVTN_repeat-like_dom_sf"/>
</dbReference>
<dbReference type="GO" id="GO:0005634">
    <property type="term" value="C:nucleus"/>
    <property type="evidence" value="ECO:0007669"/>
    <property type="project" value="UniProtKB-SubCell"/>
</dbReference>
<evidence type="ECO:0000256" key="7">
    <source>
        <dbReference type="ARBA" id="ARBA00093542"/>
    </source>
</evidence>
<accession>A0A834KCE2</accession>
<dbReference type="InterPro" id="IPR028884">
    <property type="entry name" value="Trm82"/>
</dbReference>
<keyword evidence="2 8" id="KW-0853">WD repeat</keyword>
<name>A0A834KCE2_VESVU</name>
<comment type="caution">
    <text evidence="10">The sequence shown here is derived from an EMBL/GenBank/DDBJ whole genome shotgun (WGS) entry which is preliminary data.</text>
</comment>
<comment type="function">
    <text evidence="8">Required for the formation of N(7)-methylguanine at position 46 (m7G46) in tRNA. In the complex, it is required to stabilize and induce conformational changes of the catalytic subunit.</text>
</comment>
<evidence type="ECO:0008006" key="12">
    <source>
        <dbReference type="Google" id="ProtNLM"/>
    </source>
</evidence>
<dbReference type="InterPro" id="IPR001680">
    <property type="entry name" value="WD40_rpt"/>
</dbReference>
<dbReference type="Gene3D" id="2.130.10.10">
    <property type="entry name" value="YVTN repeat-like/Quinoprotein amine dehydrogenase"/>
    <property type="match status" value="1"/>
</dbReference>
<dbReference type="GO" id="GO:0005829">
    <property type="term" value="C:cytosol"/>
    <property type="evidence" value="ECO:0007669"/>
    <property type="project" value="TreeGrafter"/>
</dbReference>
<dbReference type="UniPathway" id="UPA00989"/>
<dbReference type="PANTHER" id="PTHR16288:SF0">
    <property type="entry name" value="TRNA (GUANINE-N(7)-)-METHYLTRANSFERASE NON-CATALYTIC SUBUNIT WDR4"/>
    <property type="match status" value="1"/>
</dbReference>
<comment type="pathway">
    <text evidence="8">tRNA modification; N(7)-methylguanine-tRNA biosynthesis.</text>
</comment>
<feature type="repeat" description="WD" evidence="9">
    <location>
        <begin position="175"/>
        <end position="217"/>
    </location>
</feature>
<dbReference type="EMBL" id="JACSEA010000003">
    <property type="protein sequence ID" value="KAF7405429.1"/>
    <property type="molecule type" value="Genomic_DNA"/>
</dbReference>
<sequence length="387" mass="44674">MSFCIYDSDIVVCNSNHLITYNIDNNLVSTIALPHMECNKGVNKDNNIDVESYHMIISTTFSNDGKYFLVCTNRKQLCLYERKSKRLISNRILPRAASKVIFSPNNDIIVADKAGDAYLFSTTNPIENGALLLGHLSMLLDILVTEDGKYILTTDRDEKIRVSMFPHSYNIVSYCLGHSKFVTNICELPHKKKILISSGGDGTFMLWNYEFGRELLTVNFSEKIAKYNIDKFNQILKTNHYEEYVNVLPVKHLKATALNKLSSLLVISFYSSNILLVYIIDETMESHLTSTWIETIIMEDEPLDCFLKNHQMWVLTNAGVNVYILKNNHFVLDSITNNTLKELNEVWMSLNNNTLRQNLFPILYKRKYDNVQQYLERKKSRLSNTLE</sequence>
<evidence type="ECO:0000256" key="9">
    <source>
        <dbReference type="PROSITE-ProRule" id="PRU00221"/>
    </source>
</evidence>
<evidence type="ECO:0000256" key="8">
    <source>
        <dbReference type="HAMAP-Rule" id="MF_03056"/>
    </source>
</evidence>
<evidence type="ECO:0000313" key="10">
    <source>
        <dbReference type="EMBL" id="KAF7405429.1"/>
    </source>
</evidence>
<evidence type="ECO:0000256" key="1">
    <source>
        <dbReference type="ARBA" id="ARBA00004123"/>
    </source>
</evidence>
<proteinExistence type="inferred from homology"/>
<keyword evidence="4 8" id="KW-0677">Repeat</keyword>
<comment type="subcellular location">
    <subcellularLocation>
        <location evidence="1 8">Nucleus</location>
    </subcellularLocation>
</comment>
<dbReference type="PROSITE" id="PS50082">
    <property type="entry name" value="WD_REPEATS_2"/>
    <property type="match status" value="1"/>
</dbReference>
<evidence type="ECO:0000256" key="5">
    <source>
        <dbReference type="ARBA" id="ARBA00023242"/>
    </source>
</evidence>
<dbReference type="SUPFAM" id="SSF50978">
    <property type="entry name" value="WD40 repeat-like"/>
    <property type="match status" value="1"/>
</dbReference>
<comment type="function">
    <text evidence="6">Required for the Mettl1-dependent formation of N(7)-methylguanine at position 46 (m7G46) in tRNA. In the Mettl1-wuho methyltransferase complex, it is required to stabilize and induce conformational changes of the catalytic subunit. Required for binding of nanos mRNA and repression of translation by the mei-P26-bgcn-bam-sxl complex. May cooperate with mei-P26 and nanos to derepress the BMP signaling pathway. May cooperate with mei-P26 to suppress expression of a subset of microRNAs. May cooperate with mei-P26 to regulate bam expression levels in germline cells during gametogenesis. Required to promote mitosis to meiosis transition during gametogenesis. May regulate germline cell division in part by regulating ribosome biogenesis.</text>
</comment>
<dbReference type="GO" id="GO:0043527">
    <property type="term" value="C:tRNA methyltransferase complex"/>
    <property type="evidence" value="ECO:0007669"/>
    <property type="project" value="TreeGrafter"/>
</dbReference>
<dbReference type="AlphaFoldDB" id="A0A834KCE2"/>
<evidence type="ECO:0000256" key="2">
    <source>
        <dbReference type="ARBA" id="ARBA00022574"/>
    </source>
</evidence>
<dbReference type="HAMAP" id="MF_03056">
    <property type="entry name" value="TRM82"/>
    <property type="match status" value="1"/>
</dbReference>
<evidence type="ECO:0000256" key="3">
    <source>
        <dbReference type="ARBA" id="ARBA00022694"/>
    </source>
</evidence>
<evidence type="ECO:0000256" key="6">
    <source>
        <dbReference type="ARBA" id="ARBA00093337"/>
    </source>
</evidence>
<dbReference type="Pfam" id="PF00400">
    <property type="entry name" value="WD40"/>
    <property type="match status" value="1"/>
</dbReference>
<evidence type="ECO:0000256" key="4">
    <source>
        <dbReference type="ARBA" id="ARBA00022737"/>
    </source>
</evidence>
<organism evidence="10 11">
    <name type="scientific">Vespula vulgaris</name>
    <name type="common">Yellow jacket</name>
    <name type="synonym">Wasp</name>
    <dbReference type="NCBI Taxonomy" id="7454"/>
    <lineage>
        <taxon>Eukaryota</taxon>
        <taxon>Metazoa</taxon>
        <taxon>Ecdysozoa</taxon>
        <taxon>Arthropoda</taxon>
        <taxon>Hexapoda</taxon>
        <taxon>Insecta</taxon>
        <taxon>Pterygota</taxon>
        <taxon>Neoptera</taxon>
        <taxon>Endopterygota</taxon>
        <taxon>Hymenoptera</taxon>
        <taxon>Apocrita</taxon>
        <taxon>Aculeata</taxon>
        <taxon>Vespoidea</taxon>
        <taxon>Vespidae</taxon>
        <taxon>Vespinae</taxon>
        <taxon>Vespula</taxon>
    </lineage>
</organism>
<gene>
    <name evidence="10" type="ORF">HZH66_004335</name>
</gene>
<comment type="subunit">
    <text evidence="7">Forms a heterodimer with the catalytic subunit Mettl1. Interacts with mei-P26 and weakly interacts with bgcn; required for the function or formation of the mei-P26-bgcn-bam-sxl complex. Interacts with nanos; may be involved in mei-P26-dependent derepression of the BMP signaling pathway. Interacts with Myc; the interaction may be mediated by mei-P26 and may be involved in the regulation of ribosome biogenesis.</text>
</comment>
<dbReference type="GO" id="GO:0106004">
    <property type="term" value="P:tRNA (guanine-N7)-methylation"/>
    <property type="evidence" value="ECO:0007669"/>
    <property type="project" value="UniProtKB-UniRule"/>
</dbReference>
<keyword evidence="11" id="KW-1185">Reference proteome</keyword>
<keyword evidence="3 8" id="KW-0819">tRNA processing</keyword>
<dbReference type="InterPro" id="IPR036322">
    <property type="entry name" value="WD40_repeat_dom_sf"/>
</dbReference>
<comment type="similarity">
    <text evidence="8">Belongs to the WD repeat TRM82 family.</text>
</comment>
<protein>
    <recommendedName>
        <fullName evidence="12">tRNA (guanine-N(7)-)-methyltransferase non-catalytic subunit wuho</fullName>
    </recommendedName>
</protein>